<evidence type="ECO:0000259" key="2">
    <source>
        <dbReference type="Pfam" id="PF25213"/>
    </source>
</evidence>
<evidence type="ECO:0008006" key="5">
    <source>
        <dbReference type="Google" id="ProtNLM"/>
    </source>
</evidence>
<keyword evidence="4" id="KW-1185">Reference proteome</keyword>
<feature type="domain" description="Methanogenesis regulatory protein FilR1 middle" evidence="1">
    <location>
        <begin position="120"/>
        <end position="249"/>
    </location>
</feature>
<accession>A0A6B0GDS9</accession>
<dbReference type="InterPro" id="IPR036390">
    <property type="entry name" value="WH_DNA-bd_sf"/>
</dbReference>
<dbReference type="RefSeq" id="WP_158202820.1">
    <property type="nucleotide sequence ID" value="NZ_WSZK01000002.1"/>
</dbReference>
<dbReference type="Proteomes" id="UP000451471">
    <property type="component" value="Unassembled WGS sequence"/>
</dbReference>
<dbReference type="Pfam" id="PF08350">
    <property type="entry name" value="FilR1_middle"/>
    <property type="match status" value="1"/>
</dbReference>
<reference evidence="3 4" key="1">
    <citation type="submission" date="2019-12" db="EMBL/GenBank/DDBJ databases">
        <title>Halocatena pleomorpha gen. nov. sp. nov., an extremely halophilic archaeon of family Halobacteriaceae isolated from saltpan soil.</title>
        <authorList>
            <person name="Pal Y."/>
            <person name="Verma A."/>
            <person name="Krishnamurthi S."/>
            <person name="Kumar P."/>
        </authorList>
    </citation>
    <scope>NUCLEOTIDE SEQUENCE [LARGE SCALE GENOMIC DNA]</scope>
    <source>
        <strain evidence="3 4">JCM 16495</strain>
    </source>
</reference>
<organism evidence="3 4">
    <name type="scientific">Halomarina oriensis</name>
    <dbReference type="NCBI Taxonomy" id="671145"/>
    <lineage>
        <taxon>Archaea</taxon>
        <taxon>Methanobacteriati</taxon>
        <taxon>Methanobacteriota</taxon>
        <taxon>Stenosarchaea group</taxon>
        <taxon>Halobacteria</taxon>
        <taxon>Halobacteriales</taxon>
        <taxon>Natronomonadaceae</taxon>
        <taxon>Halomarina</taxon>
    </lineage>
</organism>
<dbReference type="SUPFAM" id="SSF46785">
    <property type="entry name" value="Winged helix' DNA-binding domain"/>
    <property type="match status" value="1"/>
</dbReference>
<evidence type="ECO:0000313" key="4">
    <source>
        <dbReference type="Proteomes" id="UP000451471"/>
    </source>
</evidence>
<protein>
    <recommendedName>
        <fullName evidence="5">MarR family transcriptional regulator</fullName>
    </recommendedName>
</protein>
<dbReference type="Pfam" id="PF25213">
    <property type="entry name" value="HVO_A0261_N"/>
    <property type="match status" value="1"/>
</dbReference>
<sequence length="257" mass="27778">MPARSSGLLGLLSFRAPVLRALSTGVVGKRELVSNLDVSRSTVDRAVRELATRGFVEPVDGGYRATLSGQVVLDALDRFEAATTGVDEAADVLSVLPREAPFPPSLFAGAEVVRPSPVAPDRPAETNRELLSWADTVRGLVSAVSERYVDTYQEAIETGTSVELVFPSSVFERLLSRYDLVGDPVFGLDRVSVRETDERVPCSVKLHERGDEQVASLTVYGSDGLRGVVTNDSPEAVSWTAAYIDHHWQRADALPSP</sequence>
<dbReference type="InterPro" id="IPR013561">
    <property type="entry name" value="FilR1_middle_dom"/>
</dbReference>
<dbReference type="InterPro" id="IPR036388">
    <property type="entry name" value="WH-like_DNA-bd_sf"/>
</dbReference>
<dbReference type="Gene3D" id="1.10.10.10">
    <property type="entry name" value="Winged helix-like DNA-binding domain superfamily/Winged helix DNA-binding domain"/>
    <property type="match status" value="1"/>
</dbReference>
<dbReference type="OrthoDB" id="11410at2157"/>
<dbReference type="EMBL" id="WSZK01000002">
    <property type="protein sequence ID" value="MWG33086.1"/>
    <property type="molecule type" value="Genomic_DNA"/>
</dbReference>
<evidence type="ECO:0000259" key="1">
    <source>
        <dbReference type="Pfam" id="PF08350"/>
    </source>
</evidence>
<dbReference type="InterPro" id="IPR057527">
    <property type="entry name" value="HVO_A0261-like_N"/>
</dbReference>
<gene>
    <name evidence="3" type="ORF">GQS65_01040</name>
</gene>
<proteinExistence type="predicted"/>
<comment type="caution">
    <text evidence="3">The sequence shown here is derived from an EMBL/GenBank/DDBJ whole genome shotgun (WGS) entry which is preliminary data.</text>
</comment>
<dbReference type="AlphaFoldDB" id="A0A6B0GDS9"/>
<feature type="domain" description="HVO-A0261-like N-terminal" evidence="2">
    <location>
        <begin position="13"/>
        <end position="81"/>
    </location>
</feature>
<name>A0A6B0GDS9_9EURY</name>
<evidence type="ECO:0000313" key="3">
    <source>
        <dbReference type="EMBL" id="MWG33086.1"/>
    </source>
</evidence>